<accession>A0A917A791</accession>
<dbReference type="AlphaFoldDB" id="A0A917A791"/>
<evidence type="ECO:0000256" key="1">
    <source>
        <dbReference type="SAM" id="Phobius"/>
    </source>
</evidence>
<keyword evidence="3" id="KW-1185">Reference proteome</keyword>
<reference evidence="2" key="2">
    <citation type="submission" date="2020-09" db="EMBL/GenBank/DDBJ databases">
        <authorList>
            <person name="Sun Q."/>
            <person name="Zhou Y."/>
        </authorList>
    </citation>
    <scope>NUCLEOTIDE SEQUENCE</scope>
    <source>
        <strain evidence="2">CGMCC 1.15533</strain>
    </source>
</reference>
<organism evidence="2 3">
    <name type="scientific">Streptococcus himalayensis</name>
    <dbReference type="NCBI Taxonomy" id="1888195"/>
    <lineage>
        <taxon>Bacteria</taxon>
        <taxon>Bacillati</taxon>
        <taxon>Bacillota</taxon>
        <taxon>Bacilli</taxon>
        <taxon>Lactobacillales</taxon>
        <taxon>Streptococcaceae</taxon>
        <taxon>Streptococcus</taxon>
    </lineage>
</organism>
<keyword evidence="1" id="KW-0472">Membrane</keyword>
<dbReference type="EMBL" id="BMJN01000017">
    <property type="protein sequence ID" value="GGE31920.1"/>
    <property type="molecule type" value="Genomic_DNA"/>
</dbReference>
<keyword evidence="1" id="KW-1133">Transmembrane helix</keyword>
<protein>
    <submittedName>
        <fullName evidence="2">Uncharacterized protein</fullName>
    </submittedName>
</protein>
<feature type="transmembrane region" description="Helical" evidence="1">
    <location>
        <begin position="20"/>
        <end position="37"/>
    </location>
</feature>
<keyword evidence="1" id="KW-0812">Transmembrane</keyword>
<comment type="caution">
    <text evidence="2">The sequence shown here is derived from an EMBL/GenBank/DDBJ whole genome shotgun (WGS) entry which is preliminary data.</text>
</comment>
<name>A0A917A791_9STRE</name>
<gene>
    <name evidence="2" type="ORF">GCM10011510_11500</name>
</gene>
<proteinExistence type="predicted"/>
<dbReference type="Proteomes" id="UP000660801">
    <property type="component" value="Unassembled WGS sequence"/>
</dbReference>
<sequence>MFTQIQNDFQTEKVSTMKKYITFSIFLLGVLACFLAIQPLNLSSDVQVNHPKTSYSHVQNIPNQTVREFTIFCEETGASVQEILNLEYFPRDGQRFVTLGEHEPNKVPVLAFSSLGDEGIVARIGEEIYDTSDKTNSCTYDELKEQLLAWDKKR</sequence>
<reference evidence="2" key="1">
    <citation type="journal article" date="2014" name="Int. J. Syst. Evol. Microbiol.">
        <title>Complete genome sequence of Corynebacterium casei LMG S-19264T (=DSM 44701T), isolated from a smear-ripened cheese.</title>
        <authorList>
            <consortium name="US DOE Joint Genome Institute (JGI-PGF)"/>
            <person name="Walter F."/>
            <person name="Albersmeier A."/>
            <person name="Kalinowski J."/>
            <person name="Ruckert C."/>
        </authorList>
    </citation>
    <scope>NUCLEOTIDE SEQUENCE</scope>
    <source>
        <strain evidence="2">CGMCC 1.15533</strain>
    </source>
</reference>
<evidence type="ECO:0000313" key="2">
    <source>
        <dbReference type="EMBL" id="GGE31920.1"/>
    </source>
</evidence>
<evidence type="ECO:0000313" key="3">
    <source>
        <dbReference type="Proteomes" id="UP000660801"/>
    </source>
</evidence>